<dbReference type="Pfam" id="PF01337">
    <property type="entry name" value="Barstar"/>
    <property type="match status" value="1"/>
</dbReference>
<dbReference type="Gene3D" id="3.30.370.10">
    <property type="entry name" value="Barstar-like"/>
    <property type="match status" value="1"/>
</dbReference>
<evidence type="ECO:0000256" key="1">
    <source>
        <dbReference type="ARBA" id="ARBA00006845"/>
    </source>
</evidence>
<accession>A0ABN2RJF7</accession>
<dbReference type="Proteomes" id="UP001500013">
    <property type="component" value="Unassembled WGS sequence"/>
</dbReference>
<organism evidence="3 4">
    <name type="scientific">Terrabacter lapilli</name>
    <dbReference type="NCBI Taxonomy" id="436231"/>
    <lineage>
        <taxon>Bacteria</taxon>
        <taxon>Bacillati</taxon>
        <taxon>Actinomycetota</taxon>
        <taxon>Actinomycetes</taxon>
        <taxon>Micrococcales</taxon>
        <taxon>Intrasporangiaceae</taxon>
        <taxon>Terrabacter</taxon>
    </lineage>
</organism>
<name>A0ABN2RJF7_9MICO</name>
<evidence type="ECO:0000313" key="3">
    <source>
        <dbReference type="EMBL" id="GAA1969815.1"/>
    </source>
</evidence>
<proteinExistence type="inferred from homology"/>
<dbReference type="InterPro" id="IPR000468">
    <property type="entry name" value="Barstar"/>
</dbReference>
<gene>
    <name evidence="3" type="ORF">GCM10009817_07210</name>
</gene>
<comment type="caution">
    <text evidence="3">The sequence shown here is derived from an EMBL/GenBank/DDBJ whole genome shotgun (WGS) entry which is preliminary data.</text>
</comment>
<evidence type="ECO:0000313" key="4">
    <source>
        <dbReference type="Proteomes" id="UP001500013"/>
    </source>
</evidence>
<dbReference type="EMBL" id="BAAAPU010000003">
    <property type="protein sequence ID" value="GAA1969815.1"/>
    <property type="molecule type" value="Genomic_DNA"/>
</dbReference>
<protein>
    <recommendedName>
        <fullName evidence="2">Barstar (barnase inhibitor) domain-containing protein</fullName>
    </recommendedName>
</protein>
<dbReference type="SUPFAM" id="SSF52038">
    <property type="entry name" value="Barstar-related"/>
    <property type="match status" value="1"/>
</dbReference>
<evidence type="ECO:0000259" key="2">
    <source>
        <dbReference type="Pfam" id="PF01337"/>
    </source>
</evidence>
<comment type="similarity">
    <text evidence="1">Belongs to the barstar family.</text>
</comment>
<reference evidence="3 4" key="1">
    <citation type="journal article" date="2019" name="Int. J. Syst. Evol. Microbiol.">
        <title>The Global Catalogue of Microorganisms (GCM) 10K type strain sequencing project: providing services to taxonomists for standard genome sequencing and annotation.</title>
        <authorList>
            <consortium name="The Broad Institute Genomics Platform"/>
            <consortium name="The Broad Institute Genome Sequencing Center for Infectious Disease"/>
            <person name="Wu L."/>
            <person name="Ma J."/>
        </authorList>
    </citation>
    <scope>NUCLEOTIDE SEQUENCE [LARGE SCALE GENOMIC DNA]</scope>
    <source>
        <strain evidence="3 4">JCM 15628</strain>
    </source>
</reference>
<dbReference type="RefSeq" id="WP_344058484.1">
    <property type="nucleotide sequence ID" value="NZ_BAAAPU010000003.1"/>
</dbReference>
<keyword evidence="4" id="KW-1185">Reference proteome</keyword>
<feature type="domain" description="Barstar (barnase inhibitor)" evidence="2">
    <location>
        <begin position="31"/>
        <end position="108"/>
    </location>
</feature>
<dbReference type="InterPro" id="IPR035905">
    <property type="entry name" value="Barstar-like_sf"/>
</dbReference>
<sequence length="115" mass="13298">MTTFLGRHSEPDDHIEQLRWLGRDVRIVSGGEDKESVLDAFARDLALPDWFGRNWDALLDALRDLDPSDDEPIELVWDHAARLRERDRVTYETVVDILEQVADERGDLNVTVVTR</sequence>